<reference evidence="2" key="1">
    <citation type="journal article" date="2019" name="Sci. Rep.">
        <title>Draft genome of Tanacetum cinerariifolium, the natural source of mosquito coil.</title>
        <authorList>
            <person name="Yamashiro T."/>
            <person name="Shiraishi A."/>
            <person name="Satake H."/>
            <person name="Nakayama K."/>
        </authorList>
    </citation>
    <scope>NUCLEOTIDE SEQUENCE</scope>
</reference>
<dbReference type="Pfam" id="PF12134">
    <property type="entry name" value="PRP8_domainIV"/>
    <property type="match status" value="1"/>
</dbReference>
<dbReference type="GO" id="GO:0030619">
    <property type="term" value="F:U1 snRNA binding"/>
    <property type="evidence" value="ECO:0007669"/>
    <property type="project" value="TreeGrafter"/>
</dbReference>
<gene>
    <name evidence="2" type="ORF">Tci_614548</name>
</gene>
<sequence>MRSILEDTGSRHSKTLSLIVQLPPAVATYVYRIIYKNTEIAPADNSLDYGANFSHMLRFDSTGMWKCQCSYDSHDIERYTSAKFIDYNTDNMSIYPLPIGVMIRLDLAYKLYFAFGNWFTGSKPLLAQAMNKIMKIIHTSVWAGKKRLSQLSKWKTVDEVAVFVRYFPVEEQPK</sequence>
<evidence type="ECO:0000259" key="1">
    <source>
        <dbReference type="Pfam" id="PF12134"/>
    </source>
</evidence>
<dbReference type="Gene3D" id="3.90.1570.40">
    <property type="match status" value="1"/>
</dbReference>
<protein>
    <submittedName>
        <fullName evidence="2">Pre-mRNA-processing-splicing factor 8A</fullName>
    </submittedName>
</protein>
<evidence type="ECO:0000313" key="2">
    <source>
        <dbReference type="EMBL" id="GFA42576.1"/>
    </source>
</evidence>
<dbReference type="GO" id="GO:0046912">
    <property type="term" value="F:acyltransferase activity, acyl groups converted into alkyl on transfer"/>
    <property type="evidence" value="ECO:0007669"/>
    <property type="project" value="InterPro"/>
</dbReference>
<dbReference type="InterPro" id="IPR036969">
    <property type="entry name" value="Citrate_synthase_sf"/>
</dbReference>
<dbReference type="InterPro" id="IPR021983">
    <property type="entry name" value="PRP8_domainIV"/>
</dbReference>
<dbReference type="InterPro" id="IPR012337">
    <property type="entry name" value="RNaseH-like_sf"/>
</dbReference>
<proteinExistence type="predicted"/>
<dbReference type="SUPFAM" id="SSF48256">
    <property type="entry name" value="Citrate synthase"/>
    <property type="match status" value="1"/>
</dbReference>
<dbReference type="PANTHER" id="PTHR11140:SF0">
    <property type="entry name" value="PRE-MRNA-PROCESSING-SPLICING FACTOR 8"/>
    <property type="match status" value="1"/>
</dbReference>
<name>A0A699JK10_TANCI</name>
<dbReference type="GO" id="GO:0097157">
    <property type="term" value="F:pre-mRNA intronic binding"/>
    <property type="evidence" value="ECO:0007669"/>
    <property type="project" value="TreeGrafter"/>
</dbReference>
<feature type="domain" description="PRP8" evidence="1">
    <location>
        <begin position="133"/>
        <end position="174"/>
    </location>
</feature>
<dbReference type="AlphaFoldDB" id="A0A699JK10"/>
<accession>A0A699JK10</accession>
<dbReference type="GO" id="GO:0000244">
    <property type="term" value="P:spliceosomal tri-snRNP complex assembly"/>
    <property type="evidence" value="ECO:0007669"/>
    <property type="project" value="TreeGrafter"/>
</dbReference>
<dbReference type="GO" id="GO:0030623">
    <property type="term" value="F:U5 snRNA binding"/>
    <property type="evidence" value="ECO:0007669"/>
    <property type="project" value="TreeGrafter"/>
</dbReference>
<dbReference type="GO" id="GO:0071013">
    <property type="term" value="C:catalytic step 2 spliceosome"/>
    <property type="evidence" value="ECO:0007669"/>
    <property type="project" value="TreeGrafter"/>
</dbReference>
<dbReference type="GO" id="GO:0017070">
    <property type="term" value="F:U6 snRNA binding"/>
    <property type="evidence" value="ECO:0007669"/>
    <property type="project" value="TreeGrafter"/>
</dbReference>
<dbReference type="InterPro" id="IPR027652">
    <property type="entry name" value="PRP8"/>
</dbReference>
<dbReference type="GO" id="GO:0030620">
    <property type="term" value="F:U2 snRNA binding"/>
    <property type="evidence" value="ECO:0007669"/>
    <property type="project" value="TreeGrafter"/>
</dbReference>
<dbReference type="EMBL" id="BKCJ010421839">
    <property type="protein sequence ID" value="GFA42576.1"/>
    <property type="molecule type" value="Genomic_DNA"/>
</dbReference>
<dbReference type="SUPFAM" id="SSF53098">
    <property type="entry name" value="Ribonuclease H-like"/>
    <property type="match status" value="1"/>
</dbReference>
<dbReference type="PANTHER" id="PTHR11140">
    <property type="entry name" value="PRE-MRNA SPLICING FACTOR PRP8"/>
    <property type="match status" value="1"/>
</dbReference>
<organism evidence="2">
    <name type="scientific">Tanacetum cinerariifolium</name>
    <name type="common">Dalmatian daisy</name>
    <name type="synonym">Chrysanthemum cinerariifolium</name>
    <dbReference type="NCBI Taxonomy" id="118510"/>
    <lineage>
        <taxon>Eukaryota</taxon>
        <taxon>Viridiplantae</taxon>
        <taxon>Streptophyta</taxon>
        <taxon>Embryophyta</taxon>
        <taxon>Tracheophyta</taxon>
        <taxon>Spermatophyta</taxon>
        <taxon>Magnoliopsida</taxon>
        <taxon>eudicotyledons</taxon>
        <taxon>Gunneridae</taxon>
        <taxon>Pentapetalae</taxon>
        <taxon>asterids</taxon>
        <taxon>campanulids</taxon>
        <taxon>Asterales</taxon>
        <taxon>Asteraceae</taxon>
        <taxon>Asteroideae</taxon>
        <taxon>Anthemideae</taxon>
        <taxon>Anthemidinae</taxon>
        <taxon>Tanacetum</taxon>
    </lineage>
</organism>
<comment type="caution">
    <text evidence="2">The sequence shown here is derived from an EMBL/GenBank/DDBJ whole genome shotgun (WGS) entry which is preliminary data.</text>
</comment>
<dbReference type="GO" id="GO:0005682">
    <property type="term" value="C:U5 snRNP"/>
    <property type="evidence" value="ECO:0007669"/>
    <property type="project" value="TreeGrafter"/>
</dbReference>